<keyword evidence="8" id="KW-0472">Membrane</keyword>
<evidence type="ECO:0000256" key="1">
    <source>
        <dbReference type="ARBA" id="ARBA00009510"/>
    </source>
</evidence>
<evidence type="ECO:0000256" key="7">
    <source>
        <dbReference type="ARBA" id="ARBA00023242"/>
    </source>
</evidence>
<keyword evidence="3" id="KW-0509">mRNA transport</keyword>
<evidence type="ECO:0000256" key="6">
    <source>
        <dbReference type="ARBA" id="ARBA00023132"/>
    </source>
</evidence>
<comment type="function">
    <text evidence="8">Functions as a component of the nuclear pore complex (NPC).</text>
</comment>
<comment type="subcellular location">
    <subcellularLocation>
        <location evidence="8">Nucleus</location>
        <location evidence="8">Nuclear pore complex</location>
    </subcellularLocation>
    <subcellularLocation>
        <location evidence="8">Nucleus membrane</location>
    </subcellularLocation>
</comment>
<evidence type="ECO:0000256" key="5">
    <source>
        <dbReference type="ARBA" id="ARBA00023010"/>
    </source>
</evidence>
<organism evidence="10">
    <name type="scientific">Aceria tosichella</name>
    <name type="common">wheat curl mite</name>
    <dbReference type="NCBI Taxonomy" id="561515"/>
    <lineage>
        <taxon>Eukaryota</taxon>
        <taxon>Metazoa</taxon>
        <taxon>Ecdysozoa</taxon>
        <taxon>Arthropoda</taxon>
        <taxon>Chelicerata</taxon>
        <taxon>Arachnida</taxon>
        <taxon>Acari</taxon>
        <taxon>Acariformes</taxon>
        <taxon>Trombidiformes</taxon>
        <taxon>Prostigmata</taxon>
        <taxon>Eupodina</taxon>
        <taxon>Eriophyoidea</taxon>
        <taxon>Eriophyidae</taxon>
        <taxon>Eriophyinae</taxon>
        <taxon>Aceriini</taxon>
        <taxon>Aceria</taxon>
    </lineage>
</organism>
<sequence length="891" mass="103462">MADTDDLYQQFIEVFQQRINDGGGSGIDRGEEGALDKANEFEGLTDAHLQMLMSYKSKRSQANDENSVNKRLEVMLREERNTWRLARALLKDQLFKPANSRHSDGDNLEHMTSNDVSHDSEHMDDSSGLNSYHLGQEHHLQNGLNNYQRNGPEPYVRISEDQIIGNYYMSNEEIRRMQLVTDWLEANEASDLDYKDEEDKVEFYAEGPTAWENTFHSMRAKYNIDIPDLDVTMNPNAGIELCNAMDPDAPIRTKKALAHQDKEIEIRLFKHLFRFIRAGKLDEGQELAQRVGYHWLSAILEGWLPYSDPNLDQEHLSATAINHQPQEIRPVCGNKKRDVWKQTCFKTAKMHGLGSCEKAILGVLGGNVKCVLPICHTWADQLWARLKCSIDVKIEKALRDPDIVQQENRNLIDLPQEFYDNYQSLPNIFKSIRDQKIVSQFKEATIHQTLQRYLILNDIEGLLGQLSEWCTSLDFDTTEGAVSPHFLRCFAHIVLFLREIDLISEDDPRGSKIIESYIGYLTQQKSIESVAHYSGYLLKENQTYSFAKLLATINDREERRQCLMVAKESRLDVDDITQTVVEIIRDEKPTFPFGGGTPNDTRMTPFDKRKIDALDYLLLLDTKNFIAILHHGNILLRHFALIRKMDAVKETFLKLPANLAKNVESQWRLHTNSDITPMLRNNIRELESFRHLLEVQEELSQWSEWHHKKPEEPRKPANLTKFCDNVNYEQRLKQYQQDLNVWRDLREVRTNSLADKISQMFHFEGGWMKDSPSDTGEQESFRQAEMSSIYTVAGINTPGHKPSTVNRSEQMNELRKYFVPYMVSVCFNVLQLTQRYEDCLKLSHLLAQEDLKLYEEFTKVQLQDFLSKISEVTKLIVKKSLTEDEEQQQQR</sequence>
<dbReference type="AlphaFoldDB" id="A0A6G1SNR2"/>
<evidence type="ECO:0000256" key="9">
    <source>
        <dbReference type="SAM" id="MobiDB-lite"/>
    </source>
</evidence>
<feature type="compositionally biased region" description="Basic and acidic residues" evidence="9">
    <location>
        <begin position="116"/>
        <end position="125"/>
    </location>
</feature>
<dbReference type="InterPro" id="IPR007252">
    <property type="entry name" value="Nup84/Nup107"/>
</dbReference>
<keyword evidence="4" id="KW-0653">Protein transport</keyword>
<keyword evidence="6 8" id="KW-0906">Nuclear pore complex</keyword>
<comment type="similarity">
    <text evidence="1 8">Belongs to the nucleoporin Nup84/Nup107 family.</text>
</comment>
<accession>A0A6G1SNR2</accession>
<evidence type="ECO:0000256" key="8">
    <source>
        <dbReference type="RuleBase" id="RU365072"/>
    </source>
</evidence>
<dbReference type="Pfam" id="PF04121">
    <property type="entry name" value="Nup84_Nup100"/>
    <property type="match status" value="1"/>
</dbReference>
<dbReference type="Gene3D" id="1.20.190.50">
    <property type="match status" value="1"/>
</dbReference>
<dbReference type="EMBL" id="GGYP01007248">
    <property type="protein sequence ID" value="MDE52019.1"/>
    <property type="molecule type" value="Transcribed_RNA"/>
</dbReference>
<keyword evidence="2 8" id="KW-0813">Transport</keyword>
<dbReference type="Gene3D" id="1.10.3450.20">
    <property type="match status" value="1"/>
</dbReference>
<dbReference type="GO" id="GO:0031080">
    <property type="term" value="C:nuclear pore outer ring"/>
    <property type="evidence" value="ECO:0007669"/>
    <property type="project" value="TreeGrafter"/>
</dbReference>
<keyword evidence="7 8" id="KW-0539">Nucleus</keyword>
<dbReference type="PANTHER" id="PTHR13003">
    <property type="entry name" value="NUP107-RELATED"/>
    <property type="match status" value="1"/>
</dbReference>
<dbReference type="GO" id="GO:0000973">
    <property type="term" value="P:post-transcriptional tethering of RNA polymerase II gene DNA at nuclear periphery"/>
    <property type="evidence" value="ECO:0007669"/>
    <property type="project" value="TreeGrafter"/>
</dbReference>
<comment type="subunit">
    <text evidence="8">Part of the nuclear pore complex (NPC).</text>
</comment>
<dbReference type="GO" id="GO:0006606">
    <property type="term" value="P:protein import into nucleus"/>
    <property type="evidence" value="ECO:0007669"/>
    <property type="project" value="TreeGrafter"/>
</dbReference>
<dbReference type="GO" id="GO:0017056">
    <property type="term" value="F:structural constituent of nuclear pore"/>
    <property type="evidence" value="ECO:0007669"/>
    <property type="project" value="UniProtKB-UniRule"/>
</dbReference>
<dbReference type="GO" id="GO:0006406">
    <property type="term" value="P:mRNA export from nucleus"/>
    <property type="evidence" value="ECO:0007669"/>
    <property type="project" value="TreeGrafter"/>
</dbReference>
<name>A0A6G1SNR2_9ACAR</name>
<evidence type="ECO:0000256" key="2">
    <source>
        <dbReference type="ARBA" id="ARBA00022448"/>
    </source>
</evidence>
<evidence type="ECO:0000313" key="10">
    <source>
        <dbReference type="EMBL" id="MDE52019.1"/>
    </source>
</evidence>
<dbReference type="PANTHER" id="PTHR13003:SF2">
    <property type="entry name" value="NUCLEAR PORE COMPLEX PROTEIN NUP107"/>
    <property type="match status" value="1"/>
</dbReference>
<proteinExistence type="inferred from homology"/>
<gene>
    <name evidence="10" type="primary">Nup107_1</name>
    <name evidence="10" type="ORF">g.2857</name>
</gene>
<protein>
    <recommendedName>
        <fullName evidence="8">Nuclear pore complex protein</fullName>
    </recommendedName>
</protein>
<evidence type="ECO:0000256" key="3">
    <source>
        <dbReference type="ARBA" id="ARBA00022816"/>
    </source>
</evidence>
<feature type="region of interest" description="Disordered" evidence="9">
    <location>
        <begin position="97"/>
        <end position="133"/>
    </location>
</feature>
<dbReference type="GO" id="GO:0031965">
    <property type="term" value="C:nuclear membrane"/>
    <property type="evidence" value="ECO:0007669"/>
    <property type="project" value="UniProtKB-SubCell"/>
</dbReference>
<reference evidence="10" key="1">
    <citation type="submission" date="2018-10" db="EMBL/GenBank/DDBJ databases">
        <title>Transcriptome assembly of Aceria tosichella (Wheat curl mite) Type 2.</title>
        <authorList>
            <person name="Scully E.D."/>
            <person name="Geib S.M."/>
            <person name="Palmer N.A."/>
            <person name="Gupta A.K."/>
            <person name="Sarath G."/>
            <person name="Tatineni S."/>
        </authorList>
    </citation>
    <scope>NUCLEOTIDE SEQUENCE</scope>
    <source>
        <strain evidence="10">LincolnNE</strain>
    </source>
</reference>
<evidence type="ECO:0000256" key="4">
    <source>
        <dbReference type="ARBA" id="ARBA00022927"/>
    </source>
</evidence>
<keyword evidence="5 8" id="KW-0811">Translocation</keyword>